<organism evidence="1 2">
    <name type="scientific">Skermanella cutis</name>
    <dbReference type="NCBI Taxonomy" id="2775420"/>
    <lineage>
        <taxon>Bacteria</taxon>
        <taxon>Pseudomonadati</taxon>
        <taxon>Pseudomonadota</taxon>
        <taxon>Alphaproteobacteria</taxon>
        <taxon>Rhodospirillales</taxon>
        <taxon>Azospirillaceae</taxon>
        <taxon>Skermanella</taxon>
    </lineage>
</organism>
<dbReference type="RefSeq" id="WP_201083043.1">
    <property type="nucleotide sequence ID" value="NZ_CP067422.1"/>
</dbReference>
<sequence>MTRFLALCGEQREEDGVFTAPFRPESYAVLHDPSFAGPGIPPYLVVEAMAQHACRASSAVLFDGRRTVPAQVSDLGLAPVPEGRRYRLVATVGGRGQFGSVRCELIDPDGAVVASGHFTTSAIEPRPAAAPDQAGVAA</sequence>
<dbReference type="InterPro" id="IPR029069">
    <property type="entry name" value="HotDog_dom_sf"/>
</dbReference>
<dbReference type="EMBL" id="CP067422">
    <property type="protein sequence ID" value="QQP93453.1"/>
    <property type="molecule type" value="Genomic_DNA"/>
</dbReference>
<dbReference type="Proteomes" id="UP000595197">
    <property type="component" value="Plasmid pTT6-2"/>
</dbReference>
<keyword evidence="2" id="KW-1185">Reference proteome</keyword>
<gene>
    <name evidence="1" type="ORF">IGS68_33055</name>
</gene>
<protein>
    <submittedName>
        <fullName evidence="1">Uncharacterized protein</fullName>
    </submittedName>
</protein>
<evidence type="ECO:0000313" key="1">
    <source>
        <dbReference type="EMBL" id="QQP93453.1"/>
    </source>
</evidence>
<evidence type="ECO:0000313" key="2">
    <source>
        <dbReference type="Proteomes" id="UP000595197"/>
    </source>
</evidence>
<name>A0ABX7BLY8_9PROT</name>
<proteinExistence type="predicted"/>
<accession>A0ABX7BLY8</accession>
<keyword evidence="1" id="KW-0614">Plasmid</keyword>
<reference evidence="1" key="1">
    <citation type="submission" date="2021-02" db="EMBL/GenBank/DDBJ databases">
        <title>Skermanella TT6 skin isolate.</title>
        <authorList>
            <person name="Lee K."/>
            <person name="Ganzorig M."/>
        </authorList>
    </citation>
    <scope>NUCLEOTIDE SEQUENCE</scope>
    <source>
        <strain evidence="1">TT6</strain>
    </source>
</reference>
<geneLocation type="plasmid" evidence="1 2">
    <name>pTT6-2</name>
</geneLocation>
<dbReference type="SUPFAM" id="SSF54637">
    <property type="entry name" value="Thioesterase/thiol ester dehydrase-isomerase"/>
    <property type="match status" value="1"/>
</dbReference>